<keyword evidence="4" id="KW-1185">Reference proteome</keyword>
<reference evidence="3 4" key="1">
    <citation type="submission" date="2020-07" db="EMBL/GenBank/DDBJ databases">
        <title>Genomic Encyclopedia of Type Strains, Phase IV (KMG-IV): sequencing the most valuable type-strain genomes for metagenomic binning, comparative biology and taxonomic classification.</title>
        <authorList>
            <person name="Goeker M."/>
        </authorList>
    </citation>
    <scope>NUCLEOTIDE SEQUENCE [LARGE SCALE GENOMIC DNA]</scope>
    <source>
        <strain evidence="3 4">DSM 45533</strain>
    </source>
</reference>
<dbReference type="InterPro" id="IPR002397">
    <property type="entry name" value="Cyt_P450_B"/>
</dbReference>
<dbReference type="EMBL" id="JACDUR010000004">
    <property type="protein sequence ID" value="MBA2892391.1"/>
    <property type="molecule type" value="Genomic_DNA"/>
</dbReference>
<accession>A0A7W0HR95</accession>
<dbReference type="RefSeq" id="WP_220133769.1">
    <property type="nucleotide sequence ID" value="NZ_BAABAM010000003.1"/>
</dbReference>
<dbReference type="SUPFAM" id="SSF48264">
    <property type="entry name" value="Cytochrome P450"/>
    <property type="match status" value="1"/>
</dbReference>
<gene>
    <name evidence="3" type="ORF">HNR30_003745</name>
</gene>
<dbReference type="Pfam" id="PF00067">
    <property type="entry name" value="p450"/>
    <property type="match status" value="1"/>
</dbReference>
<dbReference type="InterPro" id="IPR001128">
    <property type="entry name" value="Cyt_P450"/>
</dbReference>
<dbReference type="PRINTS" id="PR00359">
    <property type="entry name" value="BP450"/>
</dbReference>
<dbReference type="PANTHER" id="PTHR46696:SF1">
    <property type="entry name" value="CYTOCHROME P450 YJIB-RELATED"/>
    <property type="match status" value="1"/>
</dbReference>
<dbReference type="GO" id="GO:0016705">
    <property type="term" value="F:oxidoreductase activity, acting on paired donors, with incorporation or reduction of molecular oxygen"/>
    <property type="evidence" value="ECO:0007669"/>
    <property type="project" value="InterPro"/>
</dbReference>
<dbReference type="PRINTS" id="PR00385">
    <property type="entry name" value="P450"/>
</dbReference>
<evidence type="ECO:0000313" key="4">
    <source>
        <dbReference type="Proteomes" id="UP000530928"/>
    </source>
</evidence>
<name>A0A7W0HR95_9ACTN</name>
<keyword evidence="2" id="KW-0408">Iron</keyword>
<keyword evidence="2" id="KW-0479">Metal-binding</keyword>
<keyword evidence="2" id="KW-0349">Heme</keyword>
<dbReference type="InterPro" id="IPR017972">
    <property type="entry name" value="Cyt_P450_CS"/>
</dbReference>
<dbReference type="GO" id="GO:0020037">
    <property type="term" value="F:heme binding"/>
    <property type="evidence" value="ECO:0007669"/>
    <property type="project" value="InterPro"/>
</dbReference>
<dbReference type="AlphaFoldDB" id="A0A7W0HR95"/>
<organism evidence="3 4">
    <name type="scientific">Nonomuraea soli</name>
    <dbReference type="NCBI Taxonomy" id="1032476"/>
    <lineage>
        <taxon>Bacteria</taxon>
        <taxon>Bacillati</taxon>
        <taxon>Actinomycetota</taxon>
        <taxon>Actinomycetes</taxon>
        <taxon>Streptosporangiales</taxon>
        <taxon>Streptosporangiaceae</taxon>
        <taxon>Nonomuraea</taxon>
    </lineage>
</organism>
<dbReference type="Proteomes" id="UP000530928">
    <property type="component" value="Unassembled WGS sequence"/>
</dbReference>
<sequence>MRKVDRGSSEVGCPVERGDDGVWRIRGHAQGRTVLRSTETVQAGLGVETMDRLPKKIRRAVLYRDGPEHREHRRQTARYFTPKRVDEKYRELMERVSDEQIARLLRDGSADLGELSFNVAVEVAAAVIGMTESRPGLSARLERFFPEKWGRPGFTSFHGIYWFFRQIRTFGSIYFKDVRPAVKARRAERRDDLISHLLDEGCHGGDVLGECVTFAAAGMVTTREFINMAAWHLFSQEELRKRYVGGSQAERYAILHEVLRLEPVVGNLKRRTVAPLDVDGTVIPAGEIVDIAVSATNLDGSAVGPDPADLCPGRAVADGVSPHGLTFGDGPHKCPGAHLAVQESDVFLTRLFAVPGLAMRTPPRVTMKEEISGYELRGMIVTAGS</sequence>
<dbReference type="PANTHER" id="PTHR46696">
    <property type="entry name" value="P450, PUTATIVE (EUROFUNG)-RELATED"/>
    <property type="match status" value="1"/>
</dbReference>
<dbReference type="GO" id="GO:0005506">
    <property type="term" value="F:iron ion binding"/>
    <property type="evidence" value="ECO:0007669"/>
    <property type="project" value="InterPro"/>
</dbReference>
<comment type="caution">
    <text evidence="3">The sequence shown here is derived from an EMBL/GenBank/DDBJ whole genome shotgun (WGS) entry which is preliminary data.</text>
</comment>
<protein>
    <submittedName>
        <fullName evidence="3">Cytochrome P450</fullName>
    </submittedName>
</protein>
<evidence type="ECO:0000313" key="3">
    <source>
        <dbReference type="EMBL" id="MBA2892391.1"/>
    </source>
</evidence>
<dbReference type="CDD" id="cd00302">
    <property type="entry name" value="cytochrome_P450"/>
    <property type="match status" value="1"/>
</dbReference>
<dbReference type="PROSITE" id="PS00086">
    <property type="entry name" value="CYTOCHROME_P450"/>
    <property type="match status" value="1"/>
</dbReference>
<dbReference type="InterPro" id="IPR036396">
    <property type="entry name" value="Cyt_P450_sf"/>
</dbReference>
<dbReference type="GO" id="GO:0004497">
    <property type="term" value="F:monooxygenase activity"/>
    <property type="evidence" value="ECO:0007669"/>
    <property type="project" value="UniProtKB-KW"/>
</dbReference>
<evidence type="ECO:0000256" key="1">
    <source>
        <dbReference type="ARBA" id="ARBA00010617"/>
    </source>
</evidence>
<evidence type="ECO:0000256" key="2">
    <source>
        <dbReference type="RuleBase" id="RU000461"/>
    </source>
</evidence>
<proteinExistence type="inferred from homology"/>
<comment type="similarity">
    <text evidence="1 2">Belongs to the cytochrome P450 family.</text>
</comment>
<keyword evidence="2" id="KW-0503">Monooxygenase</keyword>
<dbReference type="Gene3D" id="1.10.630.10">
    <property type="entry name" value="Cytochrome P450"/>
    <property type="match status" value="1"/>
</dbReference>
<keyword evidence="2" id="KW-0560">Oxidoreductase</keyword>